<protein>
    <submittedName>
        <fullName evidence="2">Uncharacterized protein</fullName>
    </submittedName>
</protein>
<dbReference type="AlphaFoldDB" id="A0A8X6QQI2"/>
<gene>
    <name evidence="2" type="ORF">NPIL_543051</name>
</gene>
<evidence type="ECO:0000313" key="2">
    <source>
        <dbReference type="EMBL" id="GFU31376.1"/>
    </source>
</evidence>
<dbReference type="Proteomes" id="UP000887013">
    <property type="component" value="Unassembled WGS sequence"/>
</dbReference>
<feature type="compositionally biased region" description="Basic and acidic residues" evidence="1">
    <location>
        <begin position="1"/>
        <end position="20"/>
    </location>
</feature>
<dbReference type="EMBL" id="BMAW01082943">
    <property type="protein sequence ID" value="GFU31376.1"/>
    <property type="molecule type" value="Genomic_DNA"/>
</dbReference>
<evidence type="ECO:0000256" key="1">
    <source>
        <dbReference type="SAM" id="MobiDB-lite"/>
    </source>
</evidence>
<reference evidence="2" key="1">
    <citation type="submission" date="2020-08" db="EMBL/GenBank/DDBJ databases">
        <title>Multicomponent nature underlies the extraordinary mechanical properties of spider dragline silk.</title>
        <authorList>
            <person name="Kono N."/>
            <person name="Nakamura H."/>
            <person name="Mori M."/>
            <person name="Yoshida Y."/>
            <person name="Ohtoshi R."/>
            <person name="Malay A.D."/>
            <person name="Moran D.A.P."/>
            <person name="Tomita M."/>
            <person name="Numata K."/>
            <person name="Arakawa K."/>
        </authorList>
    </citation>
    <scope>NUCLEOTIDE SEQUENCE</scope>
</reference>
<accession>A0A8X6QQI2</accession>
<sequence>MKNLPSERMELSAPENDFKSKLVPSSSYKTESRSLKPNEPYTREWSFGGYDIDNLSKSRILFQRPFKAS</sequence>
<organism evidence="2 3">
    <name type="scientific">Nephila pilipes</name>
    <name type="common">Giant wood spider</name>
    <name type="synonym">Nephila maculata</name>
    <dbReference type="NCBI Taxonomy" id="299642"/>
    <lineage>
        <taxon>Eukaryota</taxon>
        <taxon>Metazoa</taxon>
        <taxon>Ecdysozoa</taxon>
        <taxon>Arthropoda</taxon>
        <taxon>Chelicerata</taxon>
        <taxon>Arachnida</taxon>
        <taxon>Araneae</taxon>
        <taxon>Araneomorphae</taxon>
        <taxon>Entelegynae</taxon>
        <taxon>Araneoidea</taxon>
        <taxon>Nephilidae</taxon>
        <taxon>Nephila</taxon>
    </lineage>
</organism>
<name>A0A8X6QQI2_NEPPI</name>
<proteinExistence type="predicted"/>
<feature type="region of interest" description="Disordered" evidence="1">
    <location>
        <begin position="1"/>
        <end position="37"/>
    </location>
</feature>
<evidence type="ECO:0000313" key="3">
    <source>
        <dbReference type="Proteomes" id="UP000887013"/>
    </source>
</evidence>
<comment type="caution">
    <text evidence="2">The sequence shown here is derived from an EMBL/GenBank/DDBJ whole genome shotgun (WGS) entry which is preliminary data.</text>
</comment>
<keyword evidence="3" id="KW-1185">Reference proteome</keyword>